<gene>
    <name evidence="2" type="ORF">LCGC14_2690000</name>
</gene>
<reference evidence="2" key="1">
    <citation type="journal article" date="2015" name="Nature">
        <title>Complex archaea that bridge the gap between prokaryotes and eukaryotes.</title>
        <authorList>
            <person name="Spang A."/>
            <person name="Saw J.H."/>
            <person name="Jorgensen S.L."/>
            <person name="Zaremba-Niedzwiedzka K."/>
            <person name="Martijn J."/>
            <person name="Lind A.E."/>
            <person name="van Eijk R."/>
            <person name="Schleper C."/>
            <person name="Guy L."/>
            <person name="Ettema T.J."/>
        </authorList>
    </citation>
    <scope>NUCLEOTIDE SEQUENCE</scope>
</reference>
<dbReference type="PANTHER" id="PTHR46387:SF2">
    <property type="entry name" value="RIBONUCLEASE HI"/>
    <property type="match status" value="1"/>
</dbReference>
<sequence>MANLDKLILYTDGASLGNPGRAGIGIIIYNQNRDVIRRMTEFIGINTNNVAEYMALIYALQEALYLKAKELSCFLDSELVVKQLEGSYKVKDSKLKPLYYQIKHLENFFQKVSFSYISRDRNKEADKLAKEAAKKKRG</sequence>
<dbReference type="CDD" id="cd09279">
    <property type="entry name" value="RNase_HI_like"/>
    <property type="match status" value="1"/>
</dbReference>
<proteinExistence type="predicted"/>
<dbReference type="InterPro" id="IPR036397">
    <property type="entry name" value="RNaseH_sf"/>
</dbReference>
<dbReference type="AlphaFoldDB" id="A0A0F8ZIT2"/>
<comment type="caution">
    <text evidence="2">The sequence shown here is derived from an EMBL/GenBank/DDBJ whole genome shotgun (WGS) entry which is preliminary data.</text>
</comment>
<dbReference type="SUPFAM" id="SSF53098">
    <property type="entry name" value="Ribonuclease H-like"/>
    <property type="match status" value="1"/>
</dbReference>
<name>A0A0F8ZIT2_9ZZZZ</name>
<dbReference type="InterPro" id="IPR012337">
    <property type="entry name" value="RNaseH-like_sf"/>
</dbReference>
<feature type="domain" description="RNase H type-1" evidence="1">
    <location>
        <begin position="3"/>
        <end position="134"/>
    </location>
</feature>
<organism evidence="2">
    <name type="scientific">marine sediment metagenome</name>
    <dbReference type="NCBI Taxonomy" id="412755"/>
    <lineage>
        <taxon>unclassified sequences</taxon>
        <taxon>metagenomes</taxon>
        <taxon>ecological metagenomes</taxon>
    </lineage>
</organism>
<dbReference type="GO" id="GO:0003676">
    <property type="term" value="F:nucleic acid binding"/>
    <property type="evidence" value="ECO:0007669"/>
    <property type="project" value="InterPro"/>
</dbReference>
<dbReference type="Pfam" id="PF13456">
    <property type="entry name" value="RVT_3"/>
    <property type="match status" value="1"/>
</dbReference>
<dbReference type="EMBL" id="LAZR01047652">
    <property type="protein sequence ID" value="KKK93727.1"/>
    <property type="molecule type" value="Genomic_DNA"/>
</dbReference>
<dbReference type="PANTHER" id="PTHR46387">
    <property type="entry name" value="POLYNUCLEOTIDYL TRANSFERASE, RIBONUCLEASE H-LIKE SUPERFAMILY PROTEIN"/>
    <property type="match status" value="1"/>
</dbReference>
<dbReference type="PROSITE" id="PS50879">
    <property type="entry name" value="RNASE_H_1"/>
    <property type="match status" value="1"/>
</dbReference>
<evidence type="ECO:0000313" key="2">
    <source>
        <dbReference type="EMBL" id="KKK93727.1"/>
    </source>
</evidence>
<accession>A0A0F8ZIT2</accession>
<dbReference type="Gene3D" id="3.30.420.10">
    <property type="entry name" value="Ribonuclease H-like superfamily/Ribonuclease H"/>
    <property type="match status" value="1"/>
</dbReference>
<dbReference type="GO" id="GO:0004523">
    <property type="term" value="F:RNA-DNA hybrid ribonuclease activity"/>
    <property type="evidence" value="ECO:0007669"/>
    <property type="project" value="InterPro"/>
</dbReference>
<evidence type="ECO:0000259" key="1">
    <source>
        <dbReference type="PROSITE" id="PS50879"/>
    </source>
</evidence>
<protein>
    <recommendedName>
        <fullName evidence="1">RNase H type-1 domain-containing protein</fullName>
    </recommendedName>
</protein>
<dbReference type="InterPro" id="IPR002156">
    <property type="entry name" value="RNaseH_domain"/>
</dbReference>